<dbReference type="InterPro" id="IPR001254">
    <property type="entry name" value="Trypsin_dom"/>
</dbReference>
<feature type="domain" description="Peptidase S1" evidence="5">
    <location>
        <begin position="36"/>
        <end position="333"/>
    </location>
</feature>
<dbReference type="PROSITE" id="PS00134">
    <property type="entry name" value="TRYPSIN_HIS"/>
    <property type="match status" value="1"/>
</dbReference>
<dbReference type="AlphaFoldDB" id="E1ZG82"/>
<dbReference type="GeneID" id="17354586"/>
<dbReference type="STRING" id="554065.E1ZG82"/>
<dbReference type="GO" id="GO:0006508">
    <property type="term" value="P:proteolysis"/>
    <property type="evidence" value="ECO:0007669"/>
    <property type="project" value="UniProtKB-KW"/>
</dbReference>
<evidence type="ECO:0000256" key="3">
    <source>
        <dbReference type="RuleBase" id="RU363034"/>
    </source>
</evidence>
<dbReference type="InterPro" id="IPR043504">
    <property type="entry name" value="Peptidase_S1_PA_chymotrypsin"/>
</dbReference>
<dbReference type="Gene3D" id="2.40.10.10">
    <property type="entry name" value="Trypsin-like serine proteases"/>
    <property type="match status" value="1"/>
</dbReference>
<dbReference type="RefSeq" id="XP_005847524.1">
    <property type="nucleotide sequence ID" value="XM_005847462.1"/>
</dbReference>
<dbReference type="CDD" id="cd00190">
    <property type="entry name" value="Tryp_SPc"/>
    <property type="match status" value="1"/>
</dbReference>
<dbReference type="PANTHER" id="PTHR24276:SF98">
    <property type="entry name" value="FI18310P1-RELATED"/>
    <property type="match status" value="1"/>
</dbReference>
<dbReference type="GO" id="GO:0004252">
    <property type="term" value="F:serine-type endopeptidase activity"/>
    <property type="evidence" value="ECO:0007669"/>
    <property type="project" value="InterPro"/>
</dbReference>
<dbReference type="PANTHER" id="PTHR24276">
    <property type="entry name" value="POLYSERASE-RELATED"/>
    <property type="match status" value="1"/>
</dbReference>
<dbReference type="InterPro" id="IPR050430">
    <property type="entry name" value="Peptidase_S1"/>
</dbReference>
<keyword evidence="2" id="KW-1015">Disulfide bond</keyword>
<dbReference type="InterPro" id="IPR018114">
    <property type="entry name" value="TRYPSIN_HIS"/>
</dbReference>
<accession>E1ZG82</accession>
<name>E1ZG82_CHLVA</name>
<dbReference type="EMBL" id="GL433845">
    <property type="protein sequence ID" value="EFN55422.1"/>
    <property type="molecule type" value="Genomic_DNA"/>
</dbReference>
<sequence length="352" mass="38811">MPGARHAGLLVAAASLLAVLAAAPVAASDLDVEAAIVGGYKAPKDRYKWYATSIVRQYKVQEGFIEDEYIALNKSMLNCGLTLIHPQVLLSAAHCLLSEGRWLDEWNPELISHTFPKASRAVRINAYRISLEDKGTATRNVVATIVHRKYDEYNGLMNDLSLMLLDRPVRGPVMKLPRQLATGAPKEAAGGTDLRLIGFGVTGFKPFLNYHDPFGDGEQPVLGFKNVFASVLQEVPLRLNPPKVCWAKYSDKAPPYWGPKNDTFITNICAGVPWRKTTSCYGDSGGPLFIKGKTARDDVQVGIVSYARECGTTTPSVFVNVAHYRNWINTGVKILLGQAPKNPKLYRLRRKK</sequence>
<dbReference type="Proteomes" id="UP000008141">
    <property type="component" value="Unassembled WGS sequence"/>
</dbReference>
<dbReference type="PROSITE" id="PS00135">
    <property type="entry name" value="TRYPSIN_SER"/>
    <property type="match status" value="1"/>
</dbReference>
<dbReference type="SUPFAM" id="SSF50494">
    <property type="entry name" value="Trypsin-like serine proteases"/>
    <property type="match status" value="1"/>
</dbReference>
<dbReference type="eggNOG" id="KOG3627">
    <property type="taxonomic scope" value="Eukaryota"/>
</dbReference>
<comment type="similarity">
    <text evidence="1">Belongs to the peptidase S1 family.</text>
</comment>
<feature type="signal peptide" evidence="4">
    <location>
        <begin position="1"/>
        <end position="27"/>
    </location>
</feature>
<evidence type="ECO:0000313" key="6">
    <source>
        <dbReference type="EMBL" id="EFN55422.1"/>
    </source>
</evidence>
<dbReference type="KEGG" id="cvr:CHLNCDRAFT_58008"/>
<dbReference type="InterPro" id="IPR001314">
    <property type="entry name" value="Peptidase_S1A"/>
</dbReference>
<evidence type="ECO:0000256" key="4">
    <source>
        <dbReference type="SAM" id="SignalP"/>
    </source>
</evidence>
<organism evidence="7">
    <name type="scientific">Chlorella variabilis</name>
    <name type="common">Green alga</name>
    <dbReference type="NCBI Taxonomy" id="554065"/>
    <lineage>
        <taxon>Eukaryota</taxon>
        <taxon>Viridiplantae</taxon>
        <taxon>Chlorophyta</taxon>
        <taxon>core chlorophytes</taxon>
        <taxon>Trebouxiophyceae</taxon>
        <taxon>Chlorellales</taxon>
        <taxon>Chlorellaceae</taxon>
        <taxon>Chlorella clade</taxon>
        <taxon>Chlorella</taxon>
    </lineage>
</organism>
<feature type="chain" id="PRO_5003156177" description="Peptidase S1 domain-containing protein" evidence="4">
    <location>
        <begin position="28"/>
        <end position="352"/>
    </location>
</feature>
<evidence type="ECO:0000313" key="7">
    <source>
        <dbReference type="Proteomes" id="UP000008141"/>
    </source>
</evidence>
<dbReference type="InterPro" id="IPR009003">
    <property type="entry name" value="Peptidase_S1_PA"/>
</dbReference>
<evidence type="ECO:0000259" key="5">
    <source>
        <dbReference type="PROSITE" id="PS50240"/>
    </source>
</evidence>
<evidence type="ECO:0000256" key="1">
    <source>
        <dbReference type="ARBA" id="ARBA00007664"/>
    </source>
</evidence>
<reference evidence="6 7" key="1">
    <citation type="journal article" date="2010" name="Plant Cell">
        <title>The Chlorella variabilis NC64A genome reveals adaptation to photosymbiosis, coevolution with viruses, and cryptic sex.</title>
        <authorList>
            <person name="Blanc G."/>
            <person name="Duncan G."/>
            <person name="Agarkova I."/>
            <person name="Borodovsky M."/>
            <person name="Gurnon J."/>
            <person name="Kuo A."/>
            <person name="Lindquist E."/>
            <person name="Lucas S."/>
            <person name="Pangilinan J."/>
            <person name="Polle J."/>
            <person name="Salamov A."/>
            <person name="Terry A."/>
            <person name="Yamada T."/>
            <person name="Dunigan D.D."/>
            <person name="Grigoriev I.V."/>
            <person name="Claverie J.M."/>
            <person name="Van Etten J.L."/>
        </authorList>
    </citation>
    <scope>NUCLEOTIDE SEQUENCE [LARGE SCALE GENOMIC DNA]</scope>
    <source>
        <strain evidence="6 7">NC64A</strain>
    </source>
</reference>
<dbReference type="PROSITE" id="PS50240">
    <property type="entry name" value="TRYPSIN_DOM"/>
    <property type="match status" value="1"/>
</dbReference>
<dbReference type="PRINTS" id="PR00722">
    <property type="entry name" value="CHYMOTRYPSIN"/>
</dbReference>
<dbReference type="SMART" id="SM00020">
    <property type="entry name" value="Tryp_SPc"/>
    <property type="match status" value="1"/>
</dbReference>
<dbReference type="OrthoDB" id="513101at2759"/>
<keyword evidence="3" id="KW-0378">Hydrolase</keyword>
<dbReference type="InParanoid" id="E1ZG82"/>
<gene>
    <name evidence="6" type="ORF">CHLNCDRAFT_58008</name>
</gene>
<keyword evidence="4" id="KW-0732">Signal</keyword>
<keyword evidence="7" id="KW-1185">Reference proteome</keyword>
<dbReference type="InterPro" id="IPR033116">
    <property type="entry name" value="TRYPSIN_SER"/>
</dbReference>
<keyword evidence="3" id="KW-0720">Serine protease</keyword>
<evidence type="ECO:0000256" key="2">
    <source>
        <dbReference type="ARBA" id="ARBA00023157"/>
    </source>
</evidence>
<proteinExistence type="inferred from homology"/>
<keyword evidence="3" id="KW-0645">Protease</keyword>
<protein>
    <recommendedName>
        <fullName evidence="5">Peptidase S1 domain-containing protein</fullName>
    </recommendedName>
</protein>
<dbReference type="Pfam" id="PF00089">
    <property type="entry name" value="Trypsin"/>
    <property type="match status" value="1"/>
</dbReference>